<dbReference type="InterPro" id="IPR013096">
    <property type="entry name" value="Cupin_2"/>
</dbReference>
<dbReference type="EMBL" id="CADCVK010000447">
    <property type="protein sequence ID" value="CAA9511053.1"/>
    <property type="molecule type" value="Genomic_DNA"/>
</dbReference>
<accession>A0A6J4T1S9</accession>
<dbReference type="PANTHER" id="PTHR36440:SF1">
    <property type="entry name" value="PUTATIVE (AFU_ORTHOLOGUE AFUA_8G07350)-RELATED"/>
    <property type="match status" value="1"/>
</dbReference>
<reference evidence="2" key="1">
    <citation type="submission" date="2020-02" db="EMBL/GenBank/DDBJ databases">
        <authorList>
            <person name="Meier V. D."/>
        </authorList>
    </citation>
    <scope>NUCLEOTIDE SEQUENCE</scope>
    <source>
        <strain evidence="2">AVDCRST_MAG12</strain>
    </source>
</reference>
<dbReference type="InterPro" id="IPR011051">
    <property type="entry name" value="RmlC_Cupin_sf"/>
</dbReference>
<proteinExistence type="predicted"/>
<feature type="domain" description="Cupin type-2" evidence="1">
    <location>
        <begin position="50"/>
        <end position="114"/>
    </location>
</feature>
<evidence type="ECO:0000259" key="1">
    <source>
        <dbReference type="Pfam" id="PF07883"/>
    </source>
</evidence>
<dbReference type="CDD" id="cd02215">
    <property type="entry name" value="cupin_QDO_N_C"/>
    <property type="match status" value="1"/>
</dbReference>
<dbReference type="InterPro" id="IPR053146">
    <property type="entry name" value="QDO-like"/>
</dbReference>
<dbReference type="Gene3D" id="2.60.120.10">
    <property type="entry name" value="Jelly Rolls"/>
    <property type="match status" value="1"/>
</dbReference>
<dbReference type="SUPFAM" id="SSF51182">
    <property type="entry name" value="RmlC-like cupins"/>
    <property type="match status" value="1"/>
</dbReference>
<dbReference type="AlphaFoldDB" id="A0A6J4T1S9"/>
<evidence type="ECO:0000313" key="2">
    <source>
        <dbReference type="EMBL" id="CAA9511053.1"/>
    </source>
</evidence>
<organism evidence="2">
    <name type="scientific">uncultured Rubrobacteraceae bacterium</name>
    <dbReference type="NCBI Taxonomy" id="349277"/>
    <lineage>
        <taxon>Bacteria</taxon>
        <taxon>Bacillati</taxon>
        <taxon>Actinomycetota</taxon>
        <taxon>Rubrobacteria</taxon>
        <taxon>Rubrobacterales</taxon>
        <taxon>Rubrobacteraceae</taxon>
        <taxon>environmental samples</taxon>
    </lineage>
</organism>
<dbReference type="PANTHER" id="PTHR36440">
    <property type="entry name" value="PUTATIVE (AFU_ORTHOLOGUE AFUA_8G07350)-RELATED"/>
    <property type="match status" value="1"/>
</dbReference>
<sequence length="169" mass="17751">MEARANTERPGAAYVGPGEGRAVWMLGGQLLTYKVTAEQTGGAYSLFEGTVPPGGGAPPHIHHREDESFYVVEGEFEFTREGESIRAGAGSLVYVPRGSLHAFENVGESTGTLLLSQTPGGLHERFFEEVGEEATDRAKPPVPAGPPDMTALVAAAARYGTEVPTPPAA</sequence>
<gene>
    <name evidence="2" type="ORF">AVDCRST_MAG12-3225</name>
</gene>
<dbReference type="InterPro" id="IPR014710">
    <property type="entry name" value="RmlC-like_jellyroll"/>
</dbReference>
<dbReference type="Pfam" id="PF07883">
    <property type="entry name" value="Cupin_2"/>
    <property type="match status" value="1"/>
</dbReference>
<protein>
    <recommendedName>
        <fullName evidence="1">Cupin type-2 domain-containing protein</fullName>
    </recommendedName>
</protein>
<name>A0A6J4T1S9_9ACTN</name>